<evidence type="ECO:0000256" key="19">
    <source>
        <dbReference type="SAM" id="Phobius"/>
    </source>
</evidence>
<dbReference type="EC" id="2.7.7.41" evidence="6 18"/>
<evidence type="ECO:0000256" key="3">
    <source>
        <dbReference type="ARBA" id="ARBA00005119"/>
    </source>
</evidence>
<keyword evidence="17" id="KW-1208">Phospholipid metabolism</keyword>
<keyword evidence="9" id="KW-0444">Lipid biosynthesis</keyword>
<evidence type="ECO:0000256" key="16">
    <source>
        <dbReference type="ARBA" id="ARBA00023209"/>
    </source>
</evidence>
<keyword evidence="11 18" id="KW-0812">Transmembrane</keyword>
<keyword evidence="13 19" id="KW-1133">Transmembrane helix</keyword>
<evidence type="ECO:0000256" key="7">
    <source>
        <dbReference type="ARBA" id="ARBA00019373"/>
    </source>
</evidence>
<evidence type="ECO:0000256" key="4">
    <source>
        <dbReference type="ARBA" id="ARBA00005189"/>
    </source>
</evidence>
<dbReference type="EMBL" id="PDWN01000007">
    <property type="protein sequence ID" value="KAF1694684.1"/>
    <property type="molecule type" value="Genomic_DNA"/>
</dbReference>
<dbReference type="InterPro" id="IPR000374">
    <property type="entry name" value="PC_trans"/>
</dbReference>
<dbReference type="PANTHER" id="PTHR46382:SF1">
    <property type="entry name" value="PHOSPHATIDATE CYTIDYLYLTRANSFERASE"/>
    <property type="match status" value="1"/>
</dbReference>
<dbReference type="Proteomes" id="UP000788419">
    <property type="component" value="Unassembled WGS sequence"/>
</dbReference>
<evidence type="ECO:0000256" key="1">
    <source>
        <dbReference type="ARBA" id="ARBA00001698"/>
    </source>
</evidence>
<keyword evidence="21" id="KW-1185">Reference proteome</keyword>
<evidence type="ECO:0000256" key="13">
    <source>
        <dbReference type="ARBA" id="ARBA00022989"/>
    </source>
</evidence>
<feature type="transmembrane region" description="Helical" evidence="19">
    <location>
        <begin position="159"/>
        <end position="177"/>
    </location>
</feature>
<evidence type="ECO:0000256" key="8">
    <source>
        <dbReference type="ARBA" id="ARBA00022475"/>
    </source>
</evidence>
<feature type="transmembrane region" description="Helical" evidence="19">
    <location>
        <begin position="198"/>
        <end position="217"/>
    </location>
</feature>
<protein>
    <recommendedName>
        <fullName evidence="7 18">Phosphatidate cytidylyltransferase</fullName>
        <ecNumber evidence="6 18">2.7.7.41</ecNumber>
    </recommendedName>
</protein>
<evidence type="ECO:0000256" key="5">
    <source>
        <dbReference type="ARBA" id="ARBA00010185"/>
    </source>
</evidence>
<comment type="pathway">
    <text evidence="4">Lipid metabolism.</text>
</comment>
<evidence type="ECO:0000256" key="17">
    <source>
        <dbReference type="ARBA" id="ARBA00023264"/>
    </source>
</evidence>
<reference evidence="20 21" key="1">
    <citation type="submission" date="2017-10" db="EMBL/GenBank/DDBJ databases">
        <title>Whole genome sequencing of members of genus Pseudoxanthomonas.</title>
        <authorList>
            <person name="Kumar S."/>
            <person name="Bansal K."/>
            <person name="Kaur A."/>
            <person name="Patil P."/>
            <person name="Sharma S."/>
            <person name="Patil P.B."/>
        </authorList>
    </citation>
    <scope>NUCLEOTIDE SEQUENCE [LARGE SCALE GENOMIC DNA]</scope>
    <source>
        <strain evidence="20 21">DSM 17801</strain>
    </source>
</reference>
<evidence type="ECO:0000313" key="20">
    <source>
        <dbReference type="EMBL" id="KAF1694684.1"/>
    </source>
</evidence>
<evidence type="ECO:0000256" key="9">
    <source>
        <dbReference type="ARBA" id="ARBA00022516"/>
    </source>
</evidence>
<accession>A0ABQ6Z724</accession>
<organism evidence="20 21">
    <name type="scientific">Pseudoxanthomonas daejeonensis</name>
    <dbReference type="NCBI Taxonomy" id="266062"/>
    <lineage>
        <taxon>Bacteria</taxon>
        <taxon>Pseudomonadati</taxon>
        <taxon>Pseudomonadota</taxon>
        <taxon>Gammaproteobacteria</taxon>
        <taxon>Lysobacterales</taxon>
        <taxon>Lysobacteraceae</taxon>
        <taxon>Pseudoxanthomonas</taxon>
    </lineage>
</organism>
<keyword evidence="8" id="KW-1003">Cell membrane</keyword>
<evidence type="ECO:0000256" key="10">
    <source>
        <dbReference type="ARBA" id="ARBA00022679"/>
    </source>
</evidence>
<keyword evidence="12 18" id="KW-0548">Nucleotidyltransferase</keyword>
<keyword evidence="16" id="KW-0594">Phospholipid biosynthesis</keyword>
<dbReference type="PANTHER" id="PTHR46382">
    <property type="entry name" value="PHOSPHATIDATE CYTIDYLYLTRANSFERASE"/>
    <property type="match status" value="1"/>
</dbReference>
<keyword evidence="15 19" id="KW-0472">Membrane</keyword>
<comment type="subcellular location">
    <subcellularLocation>
        <location evidence="2">Cell membrane</location>
        <topology evidence="2">Multi-pass membrane protein</topology>
    </subcellularLocation>
</comment>
<evidence type="ECO:0000256" key="15">
    <source>
        <dbReference type="ARBA" id="ARBA00023136"/>
    </source>
</evidence>
<proteinExistence type="inferred from homology"/>
<evidence type="ECO:0000256" key="2">
    <source>
        <dbReference type="ARBA" id="ARBA00004651"/>
    </source>
</evidence>
<dbReference type="Pfam" id="PF01148">
    <property type="entry name" value="CTP_transf_1"/>
    <property type="match status" value="1"/>
</dbReference>
<comment type="pathway">
    <text evidence="3 18">Phospholipid metabolism; CDP-diacylglycerol biosynthesis; CDP-diacylglycerol from sn-glycerol 3-phosphate: step 3/3.</text>
</comment>
<evidence type="ECO:0000256" key="14">
    <source>
        <dbReference type="ARBA" id="ARBA00023098"/>
    </source>
</evidence>
<keyword evidence="14" id="KW-0443">Lipid metabolism</keyword>
<feature type="transmembrane region" description="Helical" evidence="19">
    <location>
        <begin position="120"/>
        <end position="139"/>
    </location>
</feature>
<dbReference type="GO" id="GO:0016779">
    <property type="term" value="F:nucleotidyltransferase activity"/>
    <property type="evidence" value="ECO:0007669"/>
    <property type="project" value="UniProtKB-KW"/>
</dbReference>
<name>A0ABQ6Z724_9GAMM</name>
<dbReference type="PROSITE" id="PS01315">
    <property type="entry name" value="CDS"/>
    <property type="match status" value="1"/>
</dbReference>
<evidence type="ECO:0000256" key="18">
    <source>
        <dbReference type="RuleBase" id="RU003938"/>
    </source>
</evidence>
<dbReference type="RefSeq" id="WP_162410116.1">
    <property type="nucleotide sequence ID" value="NZ_PDWN01000007.1"/>
</dbReference>
<gene>
    <name evidence="20" type="ORF">CSC65_08270</name>
</gene>
<comment type="caution">
    <text evidence="20">The sequence shown here is derived from an EMBL/GenBank/DDBJ whole genome shotgun (WGS) entry which is preliminary data.</text>
</comment>
<comment type="similarity">
    <text evidence="5 18">Belongs to the CDS family.</text>
</comment>
<evidence type="ECO:0000256" key="12">
    <source>
        <dbReference type="ARBA" id="ARBA00022695"/>
    </source>
</evidence>
<evidence type="ECO:0000256" key="6">
    <source>
        <dbReference type="ARBA" id="ARBA00012487"/>
    </source>
</evidence>
<evidence type="ECO:0000256" key="11">
    <source>
        <dbReference type="ARBA" id="ARBA00022692"/>
    </source>
</evidence>
<feature type="transmembrane region" description="Helical" evidence="19">
    <location>
        <begin position="223"/>
        <end position="243"/>
    </location>
</feature>
<comment type="catalytic activity">
    <reaction evidence="1 18">
        <text>a 1,2-diacyl-sn-glycero-3-phosphate + CTP + H(+) = a CDP-1,2-diacyl-sn-glycerol + diphosphate</text>
        <dbReference type="Rhea" id="RHEA:16229"/>
        <dbReference type="ChEBI" id="CHEBI:15378"/>
        <dbReference type="ChEBI" id="CHEBI:33019"/>
        <dbReference type="ChEBI" id="CHEBI:37563"/>
        <dbReference type="ChEBI" id="CHEBI:58332"/>
        <dbReference type="ChEBI" id="CHEBI:58608"/>
        <dbReference type="EC" id="2.7.7.41"/>
    </reaction>
</comment>
<feature type="transmembrane region" description="Helical" evidence="19">
    <location>
        <begin position="79"/>
        <end position="100"/>
    </location>
</feature>
<keyword evidence="10 18" id="KW-0808">Transferase</keyword>
<sequence length="289" mass="29960">MTRTRVIAALIMAPAAIAAILLLPTQWLAALAALVVLGGLWEWLKLAGVDDSLPRTVLVMLNLLLMVLLVWASRGDGGFSPVLFQIVTLAGTLGWVLALLWLWRPGFTADHRPWTRALKLAAGTLAVVPAWCALCLIHSDSFSALSASPEPGANGHRWLLAALALVWAADSGAYFAGRRFGRRKLAPTISPNKTVEGAIGGLVAGVGVALAFGAFAGATPSQLPVLALVAVVAVVASIVGDLVESLLKRQAGVKDSGALIPGHGGILDRIDGVLAALPVFAIGKDILGF</sequence>
<evidence type="ECO:0000313" key="21">
    <source>
        <dbReference type="Proteomes" id="UP000788419"/>
    </source>
</evidence>